<sequence length="34" mass="4105">MFIQSPFLLLPERSFYYTRDCASHRPSHMEEITT</sequence>
<evidence type="ECO:0000313" key="2">
    <source>
        <dbReference type="Proteomes" id="UP001152888"/>
    </source>
</evidence>
<evidence type="ECO:0000313" key="1">
    <source>
        <dbReference type="EMBL" id="CAH2004064.1"/>
    </source>
</evidence>
<proteinExistence type="predicted"/>
<dbReference type="Proteomes" id="UP001152888">
    <property type="component" value="Unassembled WGS sequence"/>
</dbReference>
<name>A0A9P0LWN2_ACAOB</name>
<gene>
    <name evidence="1" type="ORF">ACAOBT_LOCUS27780</name>
</gene>
<keyword evidence="2" id="KW-1185">Reference proteome</keyword>
<dbReference type="AlphaFoldDB" id="A0A9P0LWN2"/>
<protein>
    <submittedName>
        <fullName evidence="1">Uncharacterized protein</fullName>
    </submittedName>
</protein>
<accession>A0A9P0LWN2</accession>
<organism evidence="1 2">
    <name type="scientific">Acanthoscelides obtectus</name>
    <name type="common">Bean weevil</name>
    <name type="synonym">Bruchus obtectus</name>
    <dbReference type="NCBI Taxonomy" id="200917"/>
    <lineage>
        <taxon>Eukaryota</taxon>
        <taxon>Metazoa</taxon>
        <taxon>Ecdysozoa</taxon>
        <taxon>Arthropoda</taxon>
        <taxon>Hexapoda</taxon>
        <taxon>Insecta</taxon>
        <taxon>Pterygota</taxon>
        <taxon>Neoptera</taxon>
        <taxon>Endopterygota</taxon>
        <taxon>Coleoptera</taxon>
        <taxon>Polyphaga</taxon>
        <taxon>Cucujiformia</taxon>
        <taxon>Chrysomeloidea</taxon>
        <taxon>Chrysomelidae</taxon>
        <taxon>Bruchinae</taxon>
        <taxon>Bruchini</taxon>
        <taxon>Acanthoscelides</taxon>
    </lineage>
</organism>
<comment type="caution">
    <text evidence="1">The sequence shown here is derived from an EMBL/GenBank/DDBJ whole genome shotgun (WGS) entry which is preliminary data.</text>
</comment>
<dbReference type="EMBL" id="CAKOFQ010007570">
    <property type="protein sequence ID" value="CAH2004064.1"/>
    <property type="molecule type" value="Genomic_DNA"/>
</dbReference>
<reference evidence="1" key="1">
    <citation type="submission" date="2022-03" db="EMBL/GenBank/DDBJ databases">
        <authorList>
            <person name="Sayadi A."/>
        </authorList>
    </citation>
    <scope>NUCLEOTIDE SEQUENCE</scope>
</reference>